<dbReference type="GO" id="GO:0022625">
    <property type="term" value="C:cytosolic large ribosomal subunit"/>
    <property type="evidence" value="ECO:0007669"/>
    <property type="project" value="TreeGrafter"/>
</dbReference>
<dbReference type="InterPro" id="IPR020056">
    <property type="entry name" value="Rbsml_bL25/Gln-tRNA_synth_N"/>
</dbReference>
<feature type="domain" description="Large ribosomal subunit protein bL25 L25" evidence="6">
    <location>
        <begin position="5"/>
        <end position="92"/>
    </location>
</feature>
<dbReference type="CDD" id="cd00495">
    <property type="entry name" value="Ribosomal_L25_TL5_CTC"/>
    <property type="match status" value="1"/>
</dbReference>
<dbReference type="NCBIfam" id="NF004612">
    <property type="entry name" value="PRK05943.1"/>
    <property type="match status" value="1"/>
</dbReference>
<gene>
    <name evidence="8" type="ORF">MNBD_ALPHA11-200</name>
</gene>
<sequence>MSTELKANARDRVGKGAARELRRNNQIPAVIYGDKKEPLPISIPTKEVTMAIHAGGFLSTTINVELDGKKHHVIPRDYQLDPVRDFVMHVDFLRVGAKTSLTIEVPVRFINEEESPGLKRGAVLNIVRHTVEINCLASAIPDGFEIDLTGTDVGDSLNISMVTLPEGAVPTITDRDFTIATIAAPSALRSESSDDDEAAEGEEGDEEATEGEGGDEEASKD</sequence>
<accession>A0A3B0UCH0</accession>
<dbReference type="AlphaFoldDB" id="A0A3B0UCH0"/>
<dbReference type="Pfam" id="PF14693">
    <property type="entry name" value="Ribosomal_TL5_C"/>
    <property type="match status" value="1"/>
</dbReference>
<dbReference type="HAMAP" id="MF_01334">
    <property type="entry name" value="Ribosomal_bL25_CTC"/>
    <property type="match status" value="1"/>
</dbReference>
<feature type="domain" description="Large ribosomal subunit protein bL25 beta" evidence="7">
    <location>
        <begin position="101"/>
        <end position="185"/>
    </location>
</feature>
<dbReference type="PANTHER" id="PTHR33284">
    <property type="entry name" value="RIBOSOMAL PROTEIN L25/GLN-TRNA SYNTHETASE, ANTI-CODON-BINDING DOMAIN-CONTAINING PROTEIN"/>
    <property type="match status" value="1"/>
</dbReference>
<keyword evidence="2" id="KW-0694">RNA-binding</keyword>
<evidence type="ECO:0000313" key="8">
    <source>
        <dbReference type="EMBL" id="VAW24242.1"/>
    </source>
</evidence>
<dbReference type="NCBIfam" id="NF004128">
    <property type="entry name" value="PRK05618.1-2"/>
    <property type="match status" value="1"/>
</dbReference>
<evidence type="ECO:0000256" key="3">
    <source>
        <dbReference type="ARBA" id="ARBA00022980"/>
    </source>
</evidence>
<evidence type="ECO:0000256" key="2">
    <source>
        <dbReference type="ARBA" id="ARBA00022884"/>
    </source>
</evidence>
<dbReference type="NCBIfam" id="TIGR00731">
    <property type="entry name" value="bL25_bact_ctc"/>
    <property type="match status" value="1"/>
</dbReference>
<evidence type="ECO:0000256" key="5">
    <source>
        <dbReference type="SAM" id="MobiDB-lite"/>
    </source>
</evidence>
<evidence type="ECO:0000256" key="1">
    <source>
        <dbReference type="ARBA" id="ARBA00022730"/>
    </source>
</evidence>
<dbReference type="InterPro" id="IPR020057">
    <property type="entry name" value="Ribosomal_bL25_b-dom"/>
</dbReference>
<dbReference type="InterPro" id="IPR001021">
    <property type="entry name" value="Ribosomal_bL25_long"/>
</dbReference>
<dbReference type="InterPro" id="IPR029751">
    <property type="entry name" value="Ribosomal_L25_dom"/>
</dbReference>
<dbReference type="GO" id="GO:0008097">
    <property type="term" value="F:5S rRNA binding"/>
    <property type="evidence" value="ECO:0007669"/>
    <property type="project" value="InterPro"/>
</dbReference>
<evidence type="ECO:0000259" key="7">
    <source>
        <dbReference type="Pfam" id="PF14693"/>
    </source>
</evidence>
<feature type="region of interest" description="Disordered" evidence="5">
    <location>
        <begin position="183"/>
        <end position="221"/>
    </location>
</feature>
<dbReference type="InterPro" id="IPR037121">
    <property type="entry name" value="Ribosomal_bL25_C"/>
</dbReference>
<dbReference type="Gene3D" id="2.170.120.20">
    <property type="entry name" value="Ribosomal protein L25, beta domain"/>
    <property type="match status" value="1"/>
</dbReference>
<dbReference type="Gene3D" id="2.40.240.10">
    <property type="entry name" value="Ribosomal Protein L25, Chain P"/>
    <property type="match status" value="1"/>
</dbReference>
<keyword evidence="3 8" id="KW-0689">Ribosomal protein</keyword>
<keyword evidence="4" id="KW-0687">Ribonucleoprotein</keyword>
<evidence type="ECO:0000256" key="4">
    <source>
        <dbReference type="ARBA" id="ARBA00023274"/>
    </source>
</evidence>
<keyword evidence="1" id="KW-0699">rRNA-binding</keyword>
<dbReference type="GO" id="GO:0006412">
    <property type="term" value="P:translation"/>
    <property type="evidence" value="ECO:0007669"/>
    <property type="project" value="InterPro"/>
</dbReference>
<dbReference type="EMBL" id="UOEQ01000518">
    <property type="protein sequence ID" value="VAW24242.1"/>
    <property type="molecule type" value="Genomic_DNA"/>
</dbReference>
<dbReference type="PANTHER" id="PTHR33284:SF1">
    <property type="entry name" value="RIBOSOMAL PROTEIN L25_GLN-TRNA SYNTHETASE, ANTI-CODON-BINDING DOMAIN-CONTAINING PROTEIN"/>
    <property type="match status" value="1"/>
</dbReference>
<dbReference type="InterPro" id="IPR020930">
    <property type="entry name" value="Ribosomal_uL5_bac-type"/>
</dbReference>
<evidence type="ECO:0000259" key="6">
    <source>
        <dbReference type="Pfam" id="PF01386"/>
    </source>
</evidence>
<proteinExistence type="inferred from homology"/>
<organism evidence="8">
    <name type="scientific">hydrothermal vent metagenome</name>
    <dbReference type="NCBI Taxonomy" id="652676"/>
    <lineage>
        <taxon>unclassified sequences</taxon>
        <taxon>metagenomes</taxon>
        <taxon>ecological metagenomes</taxon>
    </lineage>
</organism>
<dbReference type="SUPFAM" id="SSF50715">
    <property type="entry name" value="Ribosomal protein L25-like"/>
    <property type="match status" value="1"/>
</dbReference>
<feature type="compositionally biased region" description="Acidic residues" evidence="5">
    <location>
        <begin position="193"/>
        <end position="221"/>
    </location>
</feature>
<reference evidence="8" key="1">
    <citation type="submission" date="2018-06" db="EMBL/GenBank/DDBJ databases">
        <authorList>
            <person name="Zhirakovskaya E."/>
        </authorList>
    </citation>
    <scope>NUCLEOTIDE SEQUENCE</scope>
</reference>
<protein>
    <submittedName>
        <fullName evidence="8">LSU ribosomal protein L25p</fullName>
    </submittedName>
</protein>
<dbReference type="GO" id="GO:0003735">
    <property type="term" value="F:structural constituent of ribosome"/>
    <property type="evidence" value="ECO:0007669"/>
    <property type="project" value="InterPro"/>
</dbReference>
<dbReference type="InterPro" id="IPR011035">
    <property type="entry name" value="Ribosomal_bL25/Gln-tRNA_synth"/>
</dbReference>
<dbReference type="Pfam" id="PF01386">
    <property type="entry name" value="Ribosomal_L25p"/>
    <property type="match status" value="1"/>
</dbReference>
<name>A0A3B0UCH0_9ZZZZ</name>